<protein>
    <recommendedName>
        <fullName evidence="5">Transmembrane protein</fullName>
    </recommendedName>
</protein>
<sequence>MSCGSRGGSPDQFLEPWQVTVLRSQNLGMLRPEKSWRPIVTLEVDGQRKHEVVLGVDGQNPNQREIMLLHHAHHRTQIKLDVWHKSQSKAKSRKRPHHVASTAMALGEAVKKQGTDRCKLPHVLHVRYVELRLSGVPAARKKSIAQKRQPCASLLIRLRPPPEAVRDNDDSEDDVSLVSSGDKSPSDTLVTPVTEEPEDTPPWASGIFEEPPPGLRRRKTTKGYCIDSEEERSGESDCCISEGETEETKACGPWEPSISSDEYPTTPQLDTLEIRTYSHVSSSVSVILPSLLPLTYVVDNVSVTSGASFASSAFDTVTYHRELREAEMDSDFDRILGKLLSEWYYTGASLLSVTAVDTTVFGFSPGNLFNVDSFAKRSLIISSVAAAIGLFVDVWFIFAYSGADVRKFHTLAVDIYGSYFFFSLSSRLPLVALIISILALVGFLCAIAWAAWPTAVLVMCVITGVLVSLQFIVYGFHRLALCLAWMLRGVWLGAFFVGSRLRAVFTRGQAQVPVMVEREPATAPPASALAVPHSRHTA</sequence>
<organism evidence="3 4">
    <name type="scientific">Russula ochroleuca</name>
    <dbReference type="NCBI Taxonomy" id="152965"/>
    <lineage>
        <taxon>Eukaryota</taxon>
        <taxon>Fungi</taxon>
        <taxon>Dikarya</taxon>
        <taxon>Basidiomycota</taxon>
        <taxon>Agaricomycotina</taxon>
        <taxon>Agaricomycetes</taxon>
        <taxon>Russulales</taxon>
        <taxon>Russulaceae</taxon>
        <taxon>Russula</taxon>
    </lineage>
</organism>
<keyword evidence="2" id="KW-1133">Transmembrane helix</keyword>
<feature type="region of interest" description="Disordered" evidence="1">
    <location>
        <begin position="155"/>
        <end position="219"/>
    </location>
</feature>
<gene>
    <name evidence="3" type="ORF">DFH94DRAFT_731467</name>
</gene>
<dbReference type="AlphaFoldDB" id="A0A9P5T9U8"/>
<comment type="caution">
    <text evidence="3">The sequence shown here is derived from an EMBL/GenBank/DDBJ whole genome shotgun (WGS) entry which is preliminary data.</text>
</comment>
<dbReference type="Proteomes" id="UP000759537">
    <property type="component" value="Unassembled WGS sequence"/>
</dbReference>
<feature type="transmembrane region" description="Helical" evidence="2">
    <location>
        <begin position="456"/>
        <end position="477"/>
    </location>
</feature>
<keyword evidence="4" id="KW-1185">Reference proteome</keyword>
<reference evidence="3" key="1">
    <citation type="submission" date="2019-10" db="EMBL/GenBank/DDBJ databases">
        <authorList>
            <consortium name="DOE Joint Genome Institute"/>
            <person name="Kuo A."/>
            <person name="Miyauchi S."/>
            <person name="Kiss E."/>
            <person name="Drula E."/>
            <person name="Kohler A."/>
            <person name="Sanchez-Garcia M."/>
            <person name="Andreopoulos B."/>
            <person name="Barry K.W."/>
            <person name="Bonito G."/>
            <person name="Buee M."/>
            <person name="Carver A."/>
            <person name="Chen C."/>
            <person name="Cichocki N."/>
            <person name="Clum A."/>
            <person name="Culley D."/>
            <person name="Crous P.W."/>
            <person name="Fauchery L."/>
            <person name="Girlanda M."/>
            <person name="Hayes R."/>
            <person name="Keri Z."/>
            <person name="LaButti K."/>
            <person name="Lipzen A."/>
            <person name="Lombard V."/>
            <person name="Magnuson J."/>
            <person name="Maillard F."/>
            <person name="Morin E."/>
            <person name="Murat C."/>
            <person name="Nolan M."/>
            <person name="Ohm R."/>
            <person name="Pangilinan J."/>
            <person name="Pereira M."/>
            <person name="Perotto S."/>
            <person name="Peter M."/>
            <person name="Riley R."/>
            <person name="Sitrit Y."/>
            <person name="Stielow B."/>
            <person name="Szollosi G."/>
            <person name="Zifcakova L."/>
            <person name="Stursova M."/>
            <person name="Spatafora J.W."/>
            <person name="Tedersoo L."/>
            <person name="Vaario L.-M."/>
            <person name="Yamada A."/>
            <person name="Yan M."/>
            <person name="Wang P."/>
            <person name="Xu J."/>
            <person name="Bruns T."/>
            <person name="Baldrian P."/>
            <person name="Vilgalys R."/>
            <person name="Henrissat B."/>
            <person name="Grigoriev I.V."/>
            <person name="Hibbett D."/>
            <person name="Nagy L.G."/>
            <person name="Martin F.M."/>
        </authorList>
    </citation>
    <scope>NUCLEOTIDE SEQUENCE</scope>
    <source>
        <strain evidence="3">Prilba</strain>
    </source>
</reference>
<evidence type="ECO:0008006" key="5">
    <source>
        <dbReference type="Google" id="ProtNLM"/>
    </source>
</evidence>
<feature type="transmembrane region" description="Helical" evidence="2">
    <location>
        <begin position="428"/>
        <end position="449"/>
    </location>
</feature>
<keyword evidence="2" id="KW-0812">Transmembrane</keyword>
<feature type="compositionally biased region" description="Low complexity" evidence="1">
    <location>
        <begin position="176"/>
        <end position="194"/>
    </location>
</feature>
<feature type="transmembrane region" description="Helical" evidence="2">
    <location>
        <begin position="483"/>
        <end position="501"/>
    </location>
</feature>
<feature type="transmembrane region" description="Helical" evidence="2">
    <location>
        <begin position="343"/>
        <end position="366"/>
    </location>
</feature>
<name>A0A9P5T9U8_9AGAM</name>
<dbReference type="EMBL" id="WHVB01000006">
    <property type="protein sequence ID" value="KAF8481567.1"/>
    <property type="molecule type" value="Genomic_DNA"/>
</dbReference>
<evidence type="ECO:0000256" key="2">
    <source>
        <dbReference type="SAM" id="Phobius"/>
    </source>
</evidence>
<proteinExistence type="predicted"/>
<feature type="transmembrane region" description="Helical" evidence="2">
    <location>
        <begin position="378"/>
        <end position="398"/>
    </location>
</feature>
<keyword evidence="2" id="KW-0472">Membrane</keyword>
<dbReference type="OrthoDB" id="2642524at2759"/>
<evidence type="ECO:0000256" key="1">
    <source>
        <dbReference type="SAM" id="MobiDB-lite"/>
    </source>
</evidence>
<evidence type="ECO:0000313" key="4">
    <source>
        <dbReference type="Proteomes" id="UP000759537"/>
    </source>
</evidence>
<reference evidence="3" key="2">
    <citation type="journal article" date="2020" name="Nat. Commun.">
        <title>Large-scale genome sequencing of mycorrhizal fungi provides insights into the early evolution of symbiotic traits.</title>
        <authorList>
            <person name="Miyauchi S."/>
            <person name="Kiss E."/>
            <person name="Kuo A."/>
            <person name="Drula E."/>
            <person name="Kohler A."/>
            <person name="Sanchez-Garcia M."/>
            <person name="Morin E."/>
            <person name="Andreopoulos B."/>
            <person name="Barry K.W."/>
            <person name="Bonito G."/>
            <person name="Buee M."/>
            <person name="Carver A."/>
            <person name="Chen C."/>
            <person name="Cichocki N."/>
            <person name="Clum A."/>
            <person name="Culley D."/>
            <person name="Crous P.W."/>
            <person name="Fauchery L."/>
            <person name="Girlanda M."/>
            <person name="Hayes R.D."/>
            <person name="Keri Z."/>
            <person name="LaButti K."/>
            <person name="Lipzen A."/>
            <person name="Lombard V."/>
            <person name="Magnuson J."/>
            <person name="Maillard F."/>
            <person name="Murat C."/>
            <person name="Nolan M."/>
            <person name="Ohm R.A."/>
            <person name="Pangilinan J."/>
            <person name="Pereira M.F."/>
            <person name="Perotto S."/>
            <person name="Peter M."/>
            <person name="Pfister S."/>
            <person name="Riley R."/>
            <person name="Sitrit Y."/>
            <person name="Stielow J.B."/>
            <person name="Szollosi G."/>
            <person name="Zifcakova L."/>
            <person name="Stursova M."/>
            <person name="Spatafora J.W."/>
            <person name="Tedersoo L."/>
            <person name="Vaario L.M."/>
            <person name="Yamada A."/>
            <person name="Yan M."/>
            <person name="Wang P."/>
            <person name="Xu J."/>
            <person name="Bruns T."/>
            <person name="Baldrian P."/>
            <person name="Vilgalys R."/>
            <person name="Dunand C."/>
            <person name="Henrissat B."/>
            <person name="Grigoriev I.V."/>
            <person name="Hibbett D."/>
            <person name="Nagy L.G."/>
            <person name="Martin F.M."/>
        </authorList>
    </citation>
    <scope>NUCLEOTIDE SEQUENCE</scope>
    <source>
        <strain evidence="3">Prilba</strain>
    </source>
</reference>
<evidence type="ECO:0000313" key="3">
    <source>
        <dbReference type="EMBL" id="KAF8481567.1"/>
    </source>
</evidence>
<accession>A0A9P5T9U8</accession>